<feature type="compositionally biased region" description="Basic and acidic residues" evidence="1">
    <location>
        <begin position="547"/>
        <end position="557"/>
    </location>
</feature>
<accession>A0AAD7YCF7</accession>
<feature type="region of interest" description="Disordered" evidence="1">
    <location>
        <begin position="712"/>
        <end position="766"/>
    </location>
</feature>
<evidence type="ECO:0000259" key="2">
    <source>
        <dbReference type="Pfam" id="PF21038"/>
    </source>
</evidence>
<feature type="region of interest" description="Disordered" evidence="1">
    <location>
        <begin position="789"/>
        <end position="825"/>
    </location>
</feature>
<dbReference type="Pfam" id="PF21040">
    <property type="entry name" value="CEP104-like_TOG"/>
    <property type="match status" value="1"/>
</dbReference>
<gene>
    <name evidence="4" type="ORF">PYW07_009399</name>
</gene>
<name>A0AAD7YCF7_MYTSE</name>
<reference evidence="4" key="1">
    <citation type="submission" date="2023-03" db="EMBL/GenBank/DDBJ databases">
        <title>Chromosome-level genomes of two armyworms, Mythimna separata and Mythimna loreyi, provide insights into the biosynthesis and reception of sex pheromones.</title>
        <authorList>
            <person name="Zhao H."/>
        </authorList>
    </citation>
    <scope>NUCLEOTIDE SEQUENCE</scope>
    <source>
        <strain evidence="4">BeijingLab</strain>
        <tissue evidence="4">Pupa</tissue>
    </source>
</reference>
<dbReference type="InterPro" id="IPR048738">
    <property type="entry name" value="CEP104_Znf"/>
</dbReference>
<evidence type="ECO:0000313" key="5">
    <source>
        <dbReference type="Proteomes" id="UP001231518"/>
    </source>
</evidence>
<dbReference type="InterPro" id="IPR052607">
    <property type="entry name" value="CEP104-like"/>
</dbReference>
<keyword evidence="5" id="KW-1185">Reference proteome</keyword>
<dbReference type="InterPro" id="IPR011989">
    <property type="entry name" value="ARM-like"/>
</dbReference>
<dbReference type="Pfam" id="PF21039">
    <property type="entry name" value="CEP104_ZnF"/>
    <property type="match status" value="1"/>
</dbReference>
<dbReference type="Gene3D" id="1.25.10.10">
    <property type="entry name" value="Leucine-rich Repeat Variant"/>
    <property type="match status" value="1"/>
</dbReference>
<feature type="compositionally biased region" description="Basic and acidic residues" evidence="1">
    <location>
        <begin position="1290"/>
        <end position="1314"/>
    </location>
</feature>
<comment type="caution">
    <text evidence="4">The sequence shown here is derived from an EMBL/GenBank/DDBJ whole genome shotgun (WGS) entry which is preliminary data.</text>
</comment>
<evidence type="ECO:0000259" key="3">
    <source>
        <dbReference type="Pfam" id="PF21039"/>
    </source>
</evidence>
<evidence type="ECO:0000256" key="1">
    <source>
        <dbReference type="SAM" id="MobiDB-lite"/>
    </source>
</evidence>
<feature type="region of interest" description="Disordered" evidence="1">
    <location>
        <begin position="1198"/>
        <end position="1363"/>
    </location>
</feature>
<feature type="compositionally biased region" description="Basic and acidic residues" evidence="1">
    <location>
        <begin position="789"/>
        <end position="800"/>
    </location>
</feature>
<organism evidence="4 5">
    <name type="scientific">Mythimna separata</name>
    <name type="common">Oriental armyworm</name>
    <name type="synonym">Pseudaletia separata</name>
    <dbReference type="NCBI Taxonomy" id="271217"/>
    <lineage>
        <taxon>Eukaryota</taxon>
        <taxon>Metazoa</taxon>
        <taxon>Ecdysozoa</taxon>
        <taxon>Arthropoda</taxon>
        <taxon>Hexapoda</taxon>
        <taxon>Insecta</taxon>
        <taxon>Pterygota</taxon>
        <taxon>Neoptera</taxon>
        <taxon>Endopterygota</taxon>
        <taxon>Lepidoptera</taxon>
        <taxon>Glossata</taxon>
        <taxon>Ditrysia</taxon>
        <taxon>Noctuoidea</taxon>
        <taxon>Noctuidae</taxon>
        <taxon>Noctuinae</taxon>
        <taxon>Hadenini</taxon>
        <taxon>Mythimna</taxon>
    </lineage>
</organism>
<dbReference type="Pfam" id="PF21038">
    <property type="entry name" value="CEP104_N"/>
    <property type="match status" value="1"/>
</dbReference>
<feature type="region of interest" description="Disordered" evidence="1">
    <location>
        <begin position="428"/>
        <end position="580"/>
    </location>
</feature>
<feature type="compositionally biased region" description="Low complexity" evidence="1">
    <location>
        <begin position="1198"/>
        <end position="1216"/>
    </location>
</feature>
<feature type="domain" description="Centrosomal protein CEP104 N-terminal" evidence="2">
    <location>
        <begin position="263"/>
        <end position="381"/>
    </location>
</feature>
<feature type="compositionally biased region" description="Acidic residues" evidence="1">
    <location>
        <begin position="727"/>
        <end position="747"/>
    </location>
</feature>
<feature type="region of interest" description="Disordered" evidence="1">
    <location>
        <begin position="1153"/>
        <end position="1173"/>
    </location>
</feature>
<feature type="region of interest" description="Disordered" evidence="1">
    <location>
        <begin position="846"/>
        <end position="875"/>
    </location>
</feature>
<protein>
    <recommendedName>
        <fullName evidence="6">Centrosomal protein of 104 kDa</fullName>
    </recommendedName>
</protein>
<proteinExistence type="predicted"/>
<dbReference type="Proteomes" id="UP001231518">
    <property type="component" value="Chromosome 23"/>
</dbReference>
<sequence>MPKRIPFHVVYATSEDSSYPACELNSQGPAARGWRSEGAPPHELLLRLARVTSVHKLQLLAHHQLIPCELNSQGPAARGWRSEGAPPHELLLRLARVTSVHKLQLLAHHQLIPCELNSQGPAARGWRSEGAPPHELLLRLARVTSVHKLQLLAHHQLIPCELNSQGPAARGWRSEGAPPHELLLRLARVTSVHKLQLLAHHQLIPCELNSQGPAARGWRSEGAPPHELLLRLARVTSVHKLQLLAHHQLIPCELNSQGPAARGWRSEGAPPHELLLRLARVTSVHKLQLLAHHQLIPSCVEVLVSGGLVSEGAATPCGATYTSVGRVTLARPAQQARTRELRSAALPEPTIARFVKLKLSGPHPPAKEDDQVALMAVNVLGEEVEDNESSPVQPVNKEPAYSPYDDLAFIMYVDNDIADLVRTLDEKKKNAVGAKKKKNAVGGKSEIEVNESPPVQPVNKEPAYSPYDDLVPAKKKKNAVGGKSEIEVNESPPVQPVNKEPAYSPYDDLVPAKKKKNAVGGKSEVEDDESSPVQPVNKEPAYSPYDDLVRTLDEKKKNAVGGKSEVEDNESSPVQRVNKEPAYSPYDDLAFIMYVDNDIADLVRTLDEKKKNAVGEERFEYARRLKSAGAALASAGIRIGRWRLRKRTAAARDDFELARRMRDRIADALCGVKEDPQLCRLFEEDGPDRRNDSSMPQEYDFSHHLSPSVAAGSLSLDIPSPVPPIEPEPELQEPEYVNGEEEEDDVQDMQPSPEPTLQEEIPPSYPEPVPLQPVQMMPEEKEVHKKIEEDELRKETDSPRRSITPNAANGSVVRRRNKSAGPRSTFEAYEERLLPALRHSHTNEYLREGREEECSGGSAATSHSRSAQPHKLNERERKHAALPILIFGYPLVEKFYSKNYLDKEEGLSRLRAELTSPSNGSTKTSPNKTARAAAILLQRALRDKVFSVYSQANEVVKVLFKEFVPDRVCAAEVGRCLEKLLPELLRACGDPAPRVHSTAQHTVLTVADCPQVRSLHLIPQQLVRPVAASMHPRLALSRLQMLEQLILSHGISTDKNSGLTVRRLAECGAAGAQHAAGSVRAAAERILLAAYARSPRVVRAQLPPDDAVTRRNLIYRHLFQQFDRIDMQKMLNQAPTEEQLLNGADQSMADSTLETASVSQSTRSGTTVSGMTASLGMTSSIGATSSYSLKSMTSSISGATLAPSSLSGSYTTSKTKSSLKKSPTKRYTPRGITPAKDFSNYPGYNKLRLDSAVSPKHSPRSTASGGVEKVHFQESHSQSTSEVVYRRTNRNSENRHSMIHYDHEPSKPQLKERPVTVYEPLHLDYRDSPTLGSPKTSKNDLRSMDSLPMDSPQMSRNDLRCDSDCRSLDSPKVKADYFREGVLESPKLVAGLRNLHLDEHSQMDESGYYSPGRRHQATSSEHHYEPYDVGNVDVAENIPETISLHTTCTWCGRRVRADALEAHYWRRCVLLARCPHCRVALEARMLHAHLLEECTMSEGCWKACHKCGAALRSDDSDYHANCIPLGMDEWKCPYCFTNVLARDLPWQRHLMQCPRNPRITQTS</sequence>
<dbReference type="GO" id="GO:0005929">
    <property type="term" value="C:cilium"/>
    <property type="evidence" value="ECO:0007669"/>
    <property type="project" value="TreeGrafter"/>
</dbReference>
<dbReference type="EMBL" id="JARGEI010000023">
    <property type="protein sequence ID" value="KAJ8710033.1"/>
    <property type="molecule type" value="Genomic_DNA"/>
</dbReference>
<dbReference type="PANTHER" id="PTHR13371">
    <property type="entry name" value="GLYCINE-, GLUTAMATE-, THIENYLCYCLOHEXYLPIPERIDINE-BINDING PROTEIN"/>
    <property type="match status" value="1"/>
</dbReference>
<dbReference type="PANTHER" id="PTHR13371:SF0">
    <property type="entry name" value="CENTROSOMAL PROTEIN OF 104 KDA"/>
    <property type="match status" value="1"/>
</dbReference>
<evidence type="ECO:0008006" key="6">
    <source>
        <dbReference type="Google" id="ProtNLM"/>
    </source>
</evidence>
<feature type="domain" description="Centrosomal protein CEP104 Zn finger" evidence="3">
    <location>
        <begin position="1447"/>
        <end position="1551"/>
    </location>
</feature>
<dbReference type="InterPro" id="IPR048739">
    <property type="entry name" value="CEP104_N"/>
</dbReference>
<evidence type="ECO:0000313" key="4">
    <source>
        <dbReference type="EMBL" id="KAJ8710033.1"/>
    </source>
</evidence>
<feature type="compositionally biased region" description="Basic residues" evidence="1">
    <location>
        <begin position="1217"/>
        <end position="1228"/>
    </location>
</feature>